<name>A0ABV9GFC2_9ACTN</name>
<organism evidence="1 2">
    <name type="scientific">Streptomyces maoxianensis</name>
    <dbReference type="NCBI Taxonomy" id="1459942"/>
    <lineage>
        <taxon>Bacteria</taxon>
        <taxon>Bacillati</taxon>
        <taxon>Actinomycetota</taxon>
        <taxon>Actinomycetes</taxon>
        <taxon>Kitasatosporales</taxon>
        <taxon>Streptomycetaceae</taxon>
        <taxon>Streptomyces</taxon>
    </lineage>
</organism>
<keyword evidence="2" id="KW-1185">Reference proteome</keyword>
<reference evidence="2" key="1">
    <citation type="journal article" date="2019" name="Int. J. Syst. Evol. Microbiol.">
        <title>The Global Catalogue of Microorganisms (GCM) 10K type strain sequencing project: providing services to taxonomists for standard genome sequencing and annotation.</title>
        <authorList>
            <consortium name="The Broad Institute Genomics Platform"/>
            <consortium name="The Broad Institute Genome Sequencing Center for Infectious Disease"/>
            <person name="Wu L."/>
            <person name="Ma J."/>
        </authorList>
    </citation>
    <scope>NUCLEOTIDE SEQUENCE [LARGE SCALE GENOMIC DNA]</scope>
    <source>
        <strain evidence="2">CGMCC 4.7139</strain>
    </source>
</reference>
<gene>
    <name evidence="1" type="ORF">ACFO9E_34415</name>
</gene>
<comment type="caution">
    <text evidence="1">The sequence shown here is derived from an EMBL/GenBank/DDBJ whole genome shotgun (WGS) entry which is preliminary data.</text>
</comment>
<sequence length="111" mass="11717">MWPRERAFAARGEAGSRWALEELRASIARGDLDRARDHARSLAPFWKHTSPQPELLECALQVAAGLDVTETAAMLLEPFQVGALAPEHAGALAAAASCGREATAGELGDPG</sequence>
<dbReference type="Proteomes" id="UP001595993">
    <property type="component" value="Unassembled WGS sequence"/>
</dbReference>
<accession>A0ABV9GFC2</accession>
<dbReference type="EMBL" id="JBHSFE010000038">
    <property type="protein sequence ID" value="MFC4612807.1"/>
    <property type="molecule type" value="Genomic_DNA"/>
</dbReference>
<evidence type="ECO:0000313" key="1">
    <source>
        <dbReference type="EMBL" id="MFC4612807.1"/>
    </source>
</evidence>
<protein>
    <submittedName>
        <fullName evidence="1">Uncharacterized protein</fullName>
    </submittedName>
</protein>
<evidence type="ECO:0000313" key="2">
    <source>
        <dbReference type="Proteomes" id="UP001595993"/>
    </source>
</evidence>
<proteinExistence type="predicted"/>
<dbReference type="RefSeq" id="WP_381203192.1">
    <property type="nucleotide sequence ID" value="NZ_JBHSFE010000038.1"/>
</dbReference>